<protein>
    <recommendedName>
        <fullName evidence="10">Odorant receptor</fullName>
    </recommendedName>
</protein>
<keyword evidence="6" id="KW-1133">Transmembrane helix</keyword>
<keyword evidence="8 10" id="KW-0675">Receptor</keyword>
<evidence type="ECO:0000256" key="5">
    <source>
        <dbReference type="ARBA" id="ARBA00022725"/>
    </source>
</evidence>
<keyword evidence="2" id="KW-1003">Cell membrane</keyword>
<evidence type="ECO:0000256" key="4">
    <source>
        <dbReference type="ARBA" id="ARBA00022692"/>
    </source>
</evidence>
<comment type="similarity">
    <text evidence="10">Belongs to the insect chemoreceptor superfamily. Heteromeric odorant receptor channel (TC 1.A.69) family.</text>
</comment>
<evidence type="ECO:0000256" key="8">
    <source>
        <dbReference type="ARBA" id="ARBA00023170"/>
    </source>
</evidence>
<keyword evidence="12" id="KW-1185">Reference proteome</keyword>
<evidence type="ECO:0000256" key="6">
    <source>
        <dbReference type="ARBA" id="ARBA00022989"/>
    </source>
</evidence>
<evidence type="ECO:0000313" key="12">
    <source>
        <dbReference type="Proteomes" id="UP000007266"/>
    </source>
</evidence>
<accession>D6X432</accession>
<dbReference type="Pfam" id="PF02949">
    <property type="entry name" value="7tm_6"/>
    <property type="match status" value="1"/>
</dbReference>
<evidence type="ECO:0000256" key="9">
    <source>
        <dbReference type="ARBA" id="ARBA00023224"/>
    </source>
</evidence>
<gene>
    <name evidence="11" type="primary">AUGUSTUS-3.0.2_11345</name>
    <name evidence="11" type="ORF">TcasGA2_TC011345</name>
</gene>
<keyword evidence="3 10" id="KW-0716">Sensory transduction</keyword>
<dbReference type="Proteomes" id="UP000007266">
    <property type="component" value="Linkage group 10"/>
</dbReference>
<keyword evidence="5 10" id="KW-0552">Olfaction</keyword>
<keyword evidence="9 10" id="KW-0807">Transducer</keyword>
<proteinExistence type="inferred from homology"/>
<dbReference type="PANTHER" id="PTHR21137">
    <property type="entry name" value="ODORANT RECEPTOR"/>
    <property type="match status" value="1"/>
</dbReference>
<dbReference type="EMBL" id="KQ971379">
    <property type="protein sequence ID" value="EEZ97733.2"/>
    <property type="molecule type" value="Genomic_DNA"/>
</dbReference>
<keyword evidence="4" id="KW-0812">Transmembrane</keyword>
<sequence>MLRLGRHHPTGSIWWTIFFIPVNTFFCSLLIILSIVGIVRYHEDDVFLAVDCLGTCTLMLHAISKQIFLHAQKNAINVLLKMKSQFWNLDDFDGEISKECEMILTSGKIAVRIYFSFTCAAATFYFLQPFTAHHLPSDCYVPEGWFPFLAISYMYLIPTLVPSVVGLDALFWALGLSLAVQFKLLAQKFKLLGTCHENETAILWNQLKELINYHRFLIDFCKKLNKLFSFIFFVQSFITITSASVAVFIVMQPGNLSTRVKCLLTFVSYILEMAFYCLPAEMSVNAAIDVADSVYNSKWFRIKSTEFKKCLILIIGRAQIPFTFSGFGLIHINIRMFQLVCKTTFTFYTYLNTVQNRQ</sequence>
<dbReference type="eggNOG" id="ENOG502T2DQ">
    <property type="taxonomic scope" value="Eukaryota"/>
</dbReference>
<dbReference type="GO" id="GO:0005886">
    <property type="term" value="C:plasma membrane"/>
    <property type="evidence" value="ECO:0000318"/>
    <property type="project" value="GO_Central"/>
</dbReference>
<dbReference type="HOGENOM" id="CLU_740410_0_0_1"/>
<dbReference type="GO" id="GO:0005549">
    <property type="term" value="F:odorant binding"/>
    <property type="evidence" value="ECO:0007669"/>
    <property type="project" value="InterPro"/>
</dbReference>
<evidence type="ECO:0000313" key="11">
    <source>
        <dbReference type="EMBL" id="EEZ97733.2"/>
    </source>
</evidence>
<name>D6X432_TRICA</name>
<dbReference type="GO" id="GO:0050911">
    <property type="term" value="P:detection of chemical stimulus involved in sensory perception of smell"/>
    <property type="evidence" value="ECO:0000318"/>
    <property type="project" value="GO_Central"/>
</dbReference>
<evidence type="ECO:0000256" key="2">
    <source>
        <dbReference type="ARBA" id="ARBA00022475"/>
    </source>
</evidence>
<comment type="subcellular location">
    <subcellularLocation>
        <location evidence="1 10">Cell membrane</location>
        <topology evidence="1 10">Multi-pass membrane protein</topology>
    </subcellularLocation>
</comment>
<organism evidence="11 12">
    <name type="scientific">Tribolium castaneum</name>
    <name type="common">Red flour beetle</name>
    <dbReference type="NCBI Taxonomy" id="7070"/>
    <lineage>
        <taxon>Eukaryota</taxon>
        <taxon>Metazoa</taxon>
        <taxon>Ecdysozoa</taxon>
        <taxon>Arthropoda</taxon>
        <taxon>Hexapoda</taxon>
        <taxon>Insecta</taxon>
        <taxon>Pterygota</taxon>
        <taxon>Neoptera</taxon>
        <taxon>Endopterygota</taxon>
        <taxon>Coleoptera</taxon>
        <taxon>Polyphaga</taxon>
        <taxon>Cucujiformia</taxon>
        <taxon>Tenebrionidae</taxon>
        <taxon>Tenebrionidae incertae sedis</taxon>
        <taxon>Tribolium</taxon>
    </lineage>
</organism>
<evidence type="ECO:0000256" key="1">
    <source>
        <dbReference type="ARBA" id="ARBA00004651"/>
    </source>
</evidence>
<dbReference type="GO" id="GO:0007165">
    <property type="term" value="P:signal transduction"/>
    <property type="evidence" value="ECO:0007669"/>
    <property type="project" value="UniProtKB-KW"/>
</dbReference>
<keyword evidence="7" id="KW-0472">Membrane</keyword>
<reference evidence="11 12" key="1">
    <citation type="journal article" date="2008" name="Nature">
        <title>The genome of the model beetle and pest Tribolium castaneum.</title>
        <authorList>
            <consortium name="Tribolium Genome Sequencing Consortium"/>
            <person name="Richards S."/>
            <person name="Gibbs R.A."/>
            <person name="Weinstock G.M."/>
            <person name="Brown S.J."/>
            <person name="Denell R."/>
            <person name="Beeman R.W."/>
            <person name="Gibbs R."/>
            <person name="Beeman R.W."/>
            <person name="Brown S.J."/>
            <person name="Bucher G."/>
            <person name="Friedrich M."/>
            <person name="Grimmelikhuijzen C.J."/>
            <person name="Klingler M."/>
            <person name="Lorenzen M."/>
            <person name="Richards S."/>
            <person name="Roth S."/>
            <person name="Schroder R."/>
            <person name="Tautz D."/>
            <person name="Zdobnov E.M."/>
            <person name="Muzny D."/>
            <person name="Gibbs R.A."/>
            <person name="Weinstock G.M."/>
            <person name="Attaway T."/>
            <person name="Bell S."/>
            <person name="Buhay C.J."/>
            <person name="Chandrabose M.N."/>
            <person name="Chavez D."/>
            <person name="Clerk-Blankenburg K.P."/>
            <person name="Cree A."/>
            <person name="Dao M."/>
            <person name="Davis C."/>
            <person name="Chacko J."/>
            <person name="Dinh H."/>
            <person name="Dugan-Rocha S."/>
            <person name="Fowler G."/>
            <person name="Garner T.T."/>
            <person name="Garnes J."/>
            <person name="Gnirke A."/>
            <person name="Hawes A."/>
            <person name="Hernandez J."/>
            <person name="Hines S."/>
            <person name="Holder M."/>
            <person name="Hume J."/>
            <person name="Jhangiani S.N."/>
            <person name="Joshi V."/>
            <person name="Khan Z.M."/>
            <person name="Jackson L."/>
            <person name="Kovar C."/>
            <person name="Kowis A."/>
            <person name="Lee S."/>
            <person name="Lewis L.R."/>
            <person name="Margolis J."/>
            <person name="Morgan M."/>
            <person name="Nazareth L.V."/>
            <person name="Nguyen N."/>
            <person name="Okwuonu G."/>
            <person name="Parker D."/>
            <person name="Richards S."/>
            <person name="Ruiz S.J."/>
            <person name="Santibanez J."/>
            <person name="Savard J."/>
            <person name="Scherer S.E."/>
            <person name="Schneider B."/>
            <person name="Sodergren E."/>
            <person name="Tautz D."/>
            <person name="Vattahil S."/>
            <person name="Villasana D."/>
            <person name="White C.S."/>
            <person name="Wright R."/>
            <person name="Park Y."/>
            <person name="Beeman R.W."/>
            <person name="Lord J."/>
            <person name="Oppert B."/>
            <person name="Lorenzen M."/>
            <person name="Brown S."/>
            <person name="Wang L."/>
            <person name="Savard J."/>
            <person name="Tautz D."/>
            <person name="Richards S."/>
            <person name="Weinstock G."/>
            <person name="Gibbs R.A."/>
            <person name="Liu Y."/>
            <person name="Worley K."/>
            <person name="Weinstock G."/>
            <person name="Elsik C.G."/>
            <person name="Reese J.T."/>
            <person name="Elhaik E."/>
            <person name="Landan G."/>
            <person name="Graur D."/>
            <person name="Arensburger P."/>
            <person name="Atkinson P."/>
            <person name="Beeman R.W."/>
            <person name="Beidler J."/>
            <person name="Brown S.J."/>
            <person name="Demuth J.P."/>
            <person name="Drury D.W."/>
            <person name="Du Y.Z."/>
            <person name="Fujiwara H."/>
            <person name="Lorenzen M."/>
            <person name="Maselli V."/>
            <person name="Osanai M."/>
            <person name="Park Y."/>
            <person name="Robertson H.M."/>
            <person name="Tu Z."/>
            <person name="Wang J.J."/>
            <person name="Wang S."/>
            <person name="Richards S."/>
            <person name="Song H."/>
            <person name="Zhang L."/>
            <person name="Sodergren E."/>
            <person name="Werner D."/>
            <person name="Stanke M."/>
            <person name="Morgenstern B."/>
            <person name="Solovyev V."/>
            <person name="Kosarev P."/>
            <person name="Brown G."/>
            <person name="Chen H.C."/>
            <person name="Ermolaeva O."/>
            <person name="Hlavina W."/>
            <person name="Kapustin Y."/>
            <person name="Kiryutin B."/>
            <person name="Kitts P."/>
            <person name="Maglott D."/>
            <person name="Pruitt K."/>
            <person name="Sapojnikov V."/>
            <person name="Souvorov A."/>
            <person name="Mackey A.J."/>
            <person name="Waterhouse R.M."/>
            <person name="Wyder S."/>
            <person name="Zdobnov E.M."/>
            <person name="Zdobnov E.M."/>
            <person name="Wyder S."/>
            <person name="Kriventseva E.V."/>
            <person name="Kadowaki T."/>
            <person name="Bork P."/>
            <person name="Aranda M."/>
            <person name="Bao R."/>
            <person name="Beermann A."/>
            <person name="Berns N."/>
            <person name="Bolognesi R."/>
            <person name="Bonneton F."/>
            <person name="Bopp D."/>
            <person name="Brown S.J."/>
            <person name="Bucher G."/>
            <person name="Butts T."/>
            <person name="Chaumot A."/>
            <person name="Denell R.E."/>
            <person name="Ferrier D.E."/>
            <person name="Friedrich M."/>
            <person name="Gordon C.M."/>
            <person name="Jindra M."/>
            <person name="Klingler M."/>
            <person name="Lan Q."/>
            <person name="Lattorff H.M."/>
            <person name="Laudet V."/>
            <person name="von Levetsow C."/>
            <person name="Liu Z."/>
            <person name="Lutz R."/>
            <person name="Lynch J.A."/>
            <person name="da Fonseca R.N."/>
            <person name="Posnien N."/>
            <person name="Reuter R."/>
            <person name="Roth S."/>
            <person name="Savard J."/>
            <person name="Schinko J.B."/>
            <person name="Schmitt C."/>
            <person name="Schoppmeier M."/>
            <person name="Schroder R."/>
            <person name="Shippy T.D."/>
            <person name="Simonnet F."/>
            <person name="Marques-Souza H."/>
            <person name="Tautz D."/>
            <person name="Tomoyasu Y."/>
            <person name="Trauner J."/>
            <person name="Van der Zee M."/>
            <person name="Vervoort M."/>
            <person name="Wittkopp N."/>
            <person name="Wimmer E.A."/>
            <person name="Yang X."/>
            <person name="Jones A.K."/>
            <person name="Sattelle D.B."/>
            <person name="Ebert P.R."/>
            <person name="Nelson D."/>
            <person name="Scott J.G."/>
            <person name="Beeman R.W."/>
            <person name="Muthukrishnan S."/>
            <person name="Kramer K.J."/>
            <person name="Arakane Y."/>
            <person name="Beeman R.W."/>
            <person name="Zhu Q."/>
            <person name="Hogenkamp D."/>
            <person name="Dixit R."/>
            <person name="Oppert B."/>
            <person name="Jiang H."/>
            <person name="Zou Z."/>
            <person name="Marshall J."/>
            <person name="Elpidina E."/>
            <person name="Vinokurov K."/>
            <person name="Oppert C."/>
            <person name="Zou Z."/>
            <person name="Evans J."/>
            <person name="Lu Z."/>
            <person name="Zhao P."/>
            <person name="Sumathipala N."/>
            <person name="Altincicek B."/>
            <person name="Vilcinskas A."/>
            <person name="Williams M."/>
            <person name="Hultmark D."/>
            <person name="Hetru C."/>
            <person name="Jiang H."/>
            <person name="Grimmelikhuijzen C.J."/>
            <person name="Hauser F."/>
            <person name="Cazzamali G."/>
            <person name="Williamson M."/>
            <person name="Park Y."/>
            <person name="Li B."/>
            <person name="Tanaka Y."/>
            <person name="Predel R."/>
            <person name="Neupert S."/>
            <person name="Schachtner J."/>
            <person name="Verleyen P."/>
            <person name="Raible F."/>
            <person name="Bork P."/>
            <person name="Friedrich M."/>
            <person name="Walden K.K."/>
            <person name="Robertson H.M."/>
            <person name="Angeli S."/>
            <person name="Foret S."/>
            <person name="Bucher G."/>
            <person name="Schuetz S."/>
            <person name="Maleszka R."/>
            <person name="Wimmer E.A."/>
            <person name="Beeman R.W."/>
            <person name="Lorenzen M."/>
            <person name="Tomoyasu Y."/>
            <person name="Miller S.C."/>
            <person name="Grossmann D."/>
            <person name="Bucher G."/>
        </authorList>
    </citation>
    <scope>NUCLEOTIDE SEQUENCE [LARGE SCALE GENOMIC DNA]</scope>
    <source>
        <strain evidence="11 12">Georgia GA2</strain>
    </source>
</reference>
<dbReference type="PANTHER" id="PTHR21137:SF35">
    <property type="entry name" value="ODORANT RECEPTOR 19A-RELATED"/>
    <property type="match status" value="1"/>
</dbReference>
<evidence type="ECO:0000256" key="7">
    <source>
        <dbReference type="ARBA" id="ARBA00023136"/>
    </source>
</evidence>
<evidence type="ECO:0000256" key="3">
    <source>
        <dbReference type="ARBA" id="ARBA00022606"/>
    </source>
</evidence>
<reference evidence="11 12" key="2">
    <citation type="journal article" date="2010" name="Nucleic Acids Res.">
        <title>BeetleBase in 2010: revisions to provide comprehensive genomic information for Tribolium castaneum.</title>
        <authorList>
            <person name="Kim H.S."/>
            <person name="Murphy T."/>
            <person name="Xia J."/>
            <person name="Caragea D."/>
            <person name="Park Y."/>
            <person name="Beeman R.W."/>
            <person name="Lorenzen M.D."/>
            <person name="Butcher S."/>
            <person name="Manak J.R."/>
            <person name="Brown S.J."/>
        </authorList>
    </citation>
    <scope>GENOME REANNOTATION</scope>
    <source>
        <strain evidence="11 12">Georgia GA2</strain>
    </source>
</reference>
<dbReference type="InterPro" id="IPR004117">
    <property type="entry name" value="7tm6_olfct_rcpt"/>
</dbReference>
<evidence type="ECO:0000256" key="10">
    <source>
        <dbReference type="RuleBase" id="RU351113"/>
    </source>
</evidence>
<dbReference type="GO" id="GO:0004984">
    <property type="term" value="F:olfactory receptor activity"/>
    <property type="evidence" value="ECO:0000318"/>
    <property type="project" value="GO_Central"/>
</dbReference>
<dbReference type="AlphaFoldDB" id="D6X432"/>